<proteinExistence type="predicted"/>
<dbReference type="PANTHER" id="PTHR22911">
    <property type="entry name" value="ACYL-MALONYL CONDENSING ENZYME-RELATED"/>
    <property type="match status" value="1"/>
</dbReference>
<keyword evidence="5" id="KW-1185">Reference proteome</keyword>
<dbReference type="AlphaFoldDB" id="A0E7P9"/>
<keyword evidence="2" id="KW-1133">Transmembrane helix</keyword>
<feature type="transmembrane region" description="Helical" evidence="2">
    <location>
        <begin position="89"/>
        <end position="113"/>
    </location>
</feature>
<feature type="domain" description="EamA" evidence="3">
    <location>
        <begin position="22"/>
        <end position="149"/>
    </location>
</feature>
<dbReference type="RefSeq" id="XP_001458713.1">
    <property type="nucleotide sequence ID" value="XM_001458676.1"/>
</dbReference>
<feature type="transmembrane region" description="Helical" evidence="2">
    <location>
        <begin position="222"/>
        <end position="241"/>
    </location>
</feature>
<dbReference type="OMA" id="IQHNKSH"/>
<protein>
    <recommendedName>
        <fullName evidence="3">EamA domain-containing protein</fullName>
    </recommendedName>
</protein>
<dbReference type="SUPFAM" id="SSF103481">
    <property type="entry name" value="Multidrug resistance efflux transporter EmrE"/>
    <property type="match status" value="1"/>
</dbReference>
<dbReference type="Gene3D" id="1.25.40.10">
    <property type="entry name" value="Tetratricopeptide repeat domain"/>
    <property type="match status" value="1"/>
</dbReference>
<dbReference type="SUPFAM" id="SSF48452">
    <property type="entry name" value="TPR-like"/>
    <property type="match status" value="1"/>
</dbReference>
<sequence>MGLSGIFGYLKSLEAKNSLHVAIGYILVAYFFHAVQITFYKSAHFTVVPQSLFLRSFFSLIFIFIFQYKENYYPKNRTRYMVQSQTLGAFGSLFYFYGINFISLSEGAILFATNSIWSQLMVSLMNRERITKSRLLNSIICIIGIVLVVNPTLTVDDPVMHIVGCLCILICSVIQSLGFIIMKKIGPEVPSTITTSYFHIMIIFTSSLQQQYIGRFEYFDGYYKYIAGFSIFTMLGQLIQFRAQTLVTYDKLCNYTYSQTLLCNLQQDTKFEWYDWRKFDFIRGFQIISRRQEIERLIIKFVCVEANNNITLDIQIIHNQLFNFQKLLRVEMSQKAYQSIMDANISATQLLQEEKYNQGYQILRRIETTLKQEKEAPTIPLSQINHLLSVVTNNIGCFYYIIRVDKFQAAEKYLKQSIEYLQLSIPDETLLITLINLVILFIKNEKYSEASRYIEQSFTELNQLQDQQLNPKIRLFLGDHSSIMTLQSLEAILLFYSGLTFYELGQSSNALQAWKKVIDILQSNTKSPYYILTKSKIQNLEVENVAKNNKGNLYSSRSHLKSDRINKILEQYSKDNEKQNQQSFRLLSQKIKKKIGNEIGDYQQPKWQNKIEHNEKKIEINNYFSDQKKIQVQINVKDLLHQKSITQRDKTRDMPLSSHTSSVNQQLNKALKKRPTQHIEIIEKLNKTHNEIYKSYLAQRSNNGSKTQRGDSNIDIRIKVNDKSSHSQNTIQHNKSHDKKSVDLRESPELCGSPQQFFNMLQSTQSVIKSQLMRSGSQGSVSQTSPFRLAQSQGEQPKNTSKLPLDYAKTHRPLVDTYDKAIKELYQNQYVQIENKKFNRIYDLAQSVKNRMSNINKMLIQQEKSQQVLQKQFQYEFNQSQDEDSCETIISMD</sequence>
<evidence type="ECO:0000256" key="2">
    <source>
        <dbReference type="SAM" id="Phobius"/>
    </source>
</evidence>
<dbReference type="OrthoDB" id="306876at2759"/>
<name>A0E7P9_PARTE</name>
<evidence type="ECO:0000259" key="3">
    <source>
        <dbReference type="Pfam" id="PF00892"/>
    </source>
</evidence>
<evidence type="ECO:0000313" key="5">
    <source>
        <dbReference type="Proteomes" id="UP000000600"/>
    </source>
</evidence>
<gene>
    <name evidence="4" type="ORF">GSPATT00024044001</name>
</gene>
<dbReference type="PANTHER" id="PTHR22911:SF137">
    <property type="entry name" value="SOLUTE CARRIER FAMILY 35 MEMBER G2-RELATED"/>
    <property type="match status" value="1"/>
</dbReference>
<keyword evidence="2" id="KW-0812">Transmembrane</keyword>
<keyword evidence="2" id="KW-0472">Membrane</keyword>
<feature type="transmembrane region" description="Helical" evidence="2">
    <location>
        <begin position="159"/>
        <end position="181"/>
    </location>
</feature>
<dbReference type="GO" id="GO:0016020">
    <property type="term" value="C:membrane"/>
    <property type="evidence" value="ECO:0000318"/>
    <property type="project" value="GO_Central"/>
</dbReference>
<feature type="region of interest" description="Disordered" evidence="1">
    <location>
        <begin position="721"/>
        <end position="748"/>
    </location>
</feature>
<dbReference type="GeneID" id="5044498"/>
<feature type="transmembrane region" description="Helical" evidence="2">
    <location>
        <begin position="20"/>
        <end position="40"/>
    </location>
</feature>
<feature type="transmembrane region" description="Helical" evidence="2">
    <location>
        <begin position="52"/>
        <end position="69"/>
    </location>
</feature>
<dbReference type="EMBL" id="CT868662">
    <property type="protein sequence ID" value="CAK91316.1"/>
    <property type="molecule type" value="Genomic_DNA"/>
</dbReference>
<dbReference type="InterPro" id="IPR037185">
    <property type="entry name" value="EmrE-like"/>
</dbReference>
<dbReference type="HOGENOM" id="CLU_323783_0_0_1"/>
<feature type="transmembrane region" description="Helical" evidence="2">
    <location>
        <begin position="134"/>
        <end position="153"/>
    </location>
</feature>
<reference evidence="4 5" key="1">
    <citation type="journal article" date="2006" name="Nature">
        <title>Global trends of whole-genome duplications revealed by the ciliate Paramecium tetraurelia.</title>
        <authorList>
            <consortium name="Genoscope"/>
            <person name="Aury J.-M."/>
            <person name="Jaillon O."/>
            <person name="Duret L."/>
            <person name="Noel B."/>
            <person name="Jubin C."/>
            <person name="Porcel B.M."/>
            <person name="Segurens B."/>
            <person name="Daubin V."/>
            <person name="Anthouard V."/>
            <person name="Aiach N."/>
            <person name="Arnaiz O."/>
            <person name="Billaut A."/>
            <person name="Beisson J."/>
            <person name="Blanc I."/>
            <person name="Bouhouche K."/>
            <person name="Camara F."/>
            <person name="Duharcourt S."/>
            <person name="Guigo R."/>
            <person name="Gogendeau D."/>
            <person name="Katinka M."/>
            <person name="Keller A.-M."/>
            <person name="Kissmehl R."/>
            <person name="Klotz C."/>
            <person name="Koll F."/>
            <person name="Le Moue A."/>
            <person name="Lepere C."/>
            <person name="Malinsky S."/>
            <person name="Nowacki M."/>
            <person name="Nowak J.K."/>
            <person name="Plattner H."/>
            <person name="Poulain J."/>
            <person name="Ruiz F."/>
            <person name="Serrano V."/>
            <person name="Zagulski M."/>
            <person name="Dessen P."/>
            <person name="Betermier M."/>
            <person name="Weissenbach J."/>
            <person name="Scarpelli C."/>
            <person name="Schachter V."/>
            <person name="Sperling L."/>
            <person name="Meyer E."/>
            <person name="Cohen J."/>
            <person name="Wincker P."/>
        </authorList>
    </citation>
    <scope>NUCLEOTIDE SEQUENCE [LARGE SCALE GENOMIC DNA]</scope>
    <source>
        <strain evidence="4 5">Stock d4-2</strain>
    </source>
</reference>
<evidence type="ECO:0000313" key="4">
    <source>
        <dbReference type="EMBL" id="CAK91316.1"/>
    </source>
</evidence>
<dbReference type="InterPro" id="IPR000620">
    <property type="entry name" value="EamA_dom"/>
</dbReference>
<feature type="region of interest" description="Disordered" evidence="1">
    <location>
        <begin position="771"/>
        <end position="803"/>
    </location>
</feature>
<accession>A0E7P9</accession>
<dbReference type="Proteomes" id="UP000000600">
    <property type="component" value="Unassembled WGS sequence"/>
</dbReference>
<dbReference type="InterPro" id="IPR011990">
    <property type="entry name" value="TPR-like_helical_dom_sf"/>
</dbReference>
<dbReference type="InParanoid" id="A0E7P9"/>
<dbReference type="KEGG" id="ptm:GSPATT00024044001"/>
<feature type="compositionally biased region" description="Polar residues" evidence="1">
    <location>
        <begin position="771"/>
        <end position="802"/>
    </location>
</feature>
<dbReference type="Pfam" id="PF00892">
    <property type="entry name" value="EamA"/>
    <property type="match status" value="1"/>
</dbReference>
<organism evidence="4 5">
    <name type="scientific">Paramecium tetraurelia</name>
    <dbReference type="NCBI Taxonomy" id="5888"/>
    <lineage>
        <taxon>Eukaryota</taxon>
        <taxon>Sar</taxon>
        <taxon>Alveolata</taxon>
        <taxon>Ciliophora</taxon>
        <taxon>Intramacronucleata</taxon>
        <taxon>Oligohymenophorea</taxon>
        <taxon>Peniculida</taxon>
        <taxon>Parameciidae</taxon>
        <taxon>Paramecium</taxon>
    </lineage>
</organism>
<feature type="compositionally biased region" description="Basic and acidic residues" evidence="1">
    <location>
        <begin position="739"/>
        <end position="748"/>
    </location>
</feature>
<evidence type="ECO:0000256" key="1">
    <source>
        <dbReference type="SAM" id="MobiDB-lite"/>
    </source>
</evidence>